<keyword evidence="1" id="KW-1133">Transmembrane helix</keyword>
<name>A0A6J6H7W2_9ZZZZ</name>
<feature type="transmembrane region" description="Helical" evidence="1">
    <location>
        <begin position="67"/>
        <end position="87"/>
    </location>
</feature>
<reference evidence="2" key="1">
    <citation type="submission" date="2020-05" db="EMBL/GenBank/DDBJ databases">
        <authorList>
            <person name="Chiriac C."/>
            <person name="Salcher M."/>
            <person name="Ghai R."/>
            <person name="Kavagutti S V."/>
        </authorList>
    </citation>
    <scope>NUCLEOTIDE SEQUENCE</scope>
</reference>
<evidence type="ECO:0000313" key="2">
    <source>
        <dbReference type="EMBL" id="CAB4607869.1"/>
    </source>
</evidence>
<feature type="transmembrane region" description="Helical" evidence="1">
    <location>
        <begin position="39"/>
        <end position="61"/>
    </location>
</feature>
<organism evidence="2">
    <name type="scientific">freshwater metagenome</name>
    <dbReference type="NCBI Taxonomy" id="449393"/>
    <lineage>
        <taxon>unclassified sequences</taxon>
        <taxon>metagenomes</taxon>
        <taxon>ecological metagenomes</taxon>
    </lineage>
</organism>
<evidence type="ECO:0000256" key="1">
    <source>
        <dbReference type="SAM" id="Phobius"/>
    </source>
</evidence>
<feature type="transmembrane region" description="Helical" evidence="1">
    <location>
        <begin position="6"/>
        <end position="27"/>
    </location>
</feature>
<gene>
    <name evidence="2" type="ORF">UFOPK1843_00625</name>
</gene>
<keyword evidence="1" id="KW-0472">Membrane</keyword>
<dbReference type="AlphaFoldDB" id="A0A6J6H7W2"/>
<dbReference type="EMBL" id="CAEZUR010000040">
    <property type="protein sequence ID" value="CAB4607869.1"/>
    <property type="molecule type" value="Genomic_DNA"/>
</dbReference>
<protein>
    <submittedName>
        <fullName evidence="2">Unannotated protein</fullName>
    </submittedName>
</protein>
<feature type="transmembrane region" description="Helical" evidence="1">
    <location>
        <begin position="99"/>
        <end position="121"/>
    </location>
</feature>
<proteinExistence type="predicted"/>
<accession>A0A6J6H7W2</accession>
<keyword evidence="1" id="KW-0812">Transmembrane</keyword>
<sequence>MKITMQIAVILHLIGIGALLSGFFYQLKDWGTGMKVNAGILHGAWLMLVTGFALAALVPMVEETEQINNWVLGAKSIVITVIFFIAYGYNKKEKTDKWVVPAIAGLTVLNICLAVLGPIMIDKA</sequence>